<proteinExistence type="predicted"/>
<feature type="compositionally biased region" description="Basic residues" evidence="1">
    <location>
        <begin position="47"/>
        <end position="57"/>
    </location>
</feature>
<dbReference type="RefSeq" id="WP_344322830.1">
    <property type="nucleotide sequence ID" value="NZ_BAAASZ010000020.1"/>
</dbReference>
<protein>
    <recommendedName>
        <fullName evidence="4">Small hydrophilic protein</fullName>
    </recommendedName>
</protein>
<evidence type="ECO:0008006" key="4">
    <source>
        <dbReference type="Google" id="ProtNLM"/>
    </source>
</evidence>
<evidence type="ECO:0000313" key="2">
    <source>
        <dbReference type="EMBL" id="GAA2444249.1"/>
    </source>
</evidence>
<feature type="compositionally biased region" description="Polar residues" evidence="1">
    <location>
        <begin position="23"/>
        <end position="40"/>
    </location>
</feature>
<dbReference type="Proteomes" id="UP001501638">
    <property type="component" value="Unassembled WGS sequence"/>
</dbReference>
<comment type="caution">
    <text evidence="2">The sequence shown here is derived from an EMBL/GenBank/DDBJ whole genome shotgun (WGS) entry which is preliminary data.</text>
</comment>
<dbReference type="EMBL" id="BAAASZ010000020">
    <property type="protein sequence ID" value="GAA2444249.1"/>
    <property type="molecule type" value="Genomic_DNA"/>
</dbReference>
<feature type="region of interest" description="Disordered" evidence="1">
    <location>
        <begin position="1"/>
        <end position="57"/>
    </location>
</feature>
<organism evidence="2 3">
    <name type="scientific">Streptomyces macrosporus</name>
    <dbReference type="NCBI Taxonomy" id="44032"/>
    <lineage>
        <taxon>Bacteria</taxon>
        <taxon>Bacillati</taxon>
        <taxon>Actinomycetota</taxon>
        <taxon>Actinomycetes</taxon>
        <taxon>Kitasatosporales</taxon>
        <taxon>Streptomycetaceae</taxon>
        <taxon>Streptomyces</taxon>
    </lineage>
</organism>
<evidence type="ECO:0000256" key="1">
    <source>
        <dbReference type="SAM" id="MobiDB-lite"/>
    </source>
</evidence>
<feature type="compositionally biased region" description="Basic and acidic residues" evidence="1">
    <location>
        <begin position="7"/>
        <end position="22"/>
    </location>
</feature>
<name>A0ABP5X5G9_9ACTN</name>
<evidence type="ECO:0000313" key="3">
    <source>
        <dbReference type="Proteomes" id="UP001501638"/>
    </source>
</evidence>
<keyword evidence="3" id="KW-1185">Reference proteome</keyword>
<sequence>MGKRKKGDREQQRGHGAVDRSQEQSNTPAEQMAQAQSAPQGGSGNIGRKHRRRFGHN</sequence>
<reference evidence="3" key="1">
    <citation type="journal article" date="2019" name="Int. J. Syst. Evol. Microbiol.">
        <title>The Global Catalogue of Microorganisms (GCM) 10K type strain sequencing project: providing services to taxonomists for standard genome sequencing and annotation.</title>
        <authorList>
            <consortium name="The Broad Institute Genomics Platform"/>
            <consortium name="The Broad Institute Genome Sequencing Center for Infectious Disease"/>
            <person name="Wu L."/>
            <person name="Ma J."/>
        </authorList>
    </citation>
    <scope>NUCLEOTIDE SEQUENCE [LARGE SCALE GENOMIC DNA]</scope>
    <source>
        <strain evidence="3">JCM 6305</strain>
    </source>
</reference>
<accession>A0ABP5X5G9</accession>
<gene>
    <name evidence="2" type="ORF">GCM10010405_29740</name>
</gene>